<evidence type="ECO:0000313" key="3">
    <source>
        <dbReference type="RefSeq" id="XP_038988105.1"/>
    </source>
</evidence>
<dbReference type="AlphaFoldDB" id="A0A8B9ANY1"/>
<evidence type="ECO:0000313" key="2">
    <source>
        <dbReference type="Proteomes" id="UP000228380"/>
    </source>
</evidence>
<evidence type="ECO:0000256" key="1">
    <source>
        <dbReference type="SAM" id="MobiDB-lite"/>
    </source>
</evidence>
<feature type="compositionally biased region" description="Polar residues" evidence="1">
    <location>
        <begin position="100"/>
        <end position="117"/>
    </location>
</feature>
<reference evidence="2" key="1">
    <citation type="journal article" date="2019" name="Nat. Commun.">
        <title>Genome-wide association mapping of date palm fruit traits.</title>
        <authorList>
            <person name="Hazzouri K.M."/>
            <person name="Gros-Balthazard M."/>
            <person name="Flowers J.M."/>
            <person name="Copetti D."/>
            <person name="Lemansour A."/>
            <person name="Lebrun M."/>
            <person name="Masmoudi K."/>
            <person name="Ferrand S."/>
            <person name="Dhar M.I."/>
            <person name="Fresquez Z.A."/>
            <person name="Rosas U."/>
            <person name="Zhang J."/>
            <person name="Talag J."/>
            <person name="Lee S."/>
            <person name="Kudrna D."/>
            <person name="Powell R.F."/>
            <person name="Leitch I.J."/>
            <person name="Krueger R.R."/>
            <person name="Wing R.A."/>
            <person name="Amiri K.M.A."/>
            <person name="Purugganan M.D."/>
        </authorList>
    </citation>
    <scope>NUCLEOTIDE SEQUENCE [LARGE SCALE GENOMIC DNA]</scope>
    <source>
        <strain evidence="2">cv. Khalas</strain>
    </source>
</reference>
<feature type="region of interest" description="Disordered" evidence="1">
    <location>
        <begin position="1"/>
        <end position="25"/>
    </location>
</feature>
<dbReference type="OrthoDB" id="779856at2759"/>
<dbReference type="KEGG" id="pda:120112594"/>
<gene>
    <name evidence="3" type="primary">LOC120112594</name>
</gene>
<dbReference type="InterPro" id="IPR039280">
    <property type="entry name" value="VUP"/>
</dbReference>
<dbReference type="GeneID" id="120112594"/>
<dbReference type="Proteomes" id="UP000228380">
    <property type="component" value="Chromosome 11"/>
</dbReference>
<feature type="compositionally biased region" description="Low complexity" evidence="1">
    <location>
        <begin position="7"/>
        <end position="16"/>
    </location>
</feature>
<reference evidence="3" key="2">
    <citation type="submission" date="2025-08" db="UniProtKB">
        <authorList>
            <consortium name="RefSeq"/>
        </authorList>
    </citation>
    <scope>IDENTIFICATION</scope>
    <source>
        <tissue evidence="3">Young leaves</tissue>
    </source>
</reference>
<feature type="region of interest" description="Disordered" evidence="1">
    <location>
        <begin position="89"/>
        <end position="129"/>
    </location>
</feature>
<proteinExistence type="predicted"/>
<accession>A0A8B9ANY1</accession>
<dbReference type="PANTHER" id="PTHR33974:SF2">
    <property type="entry name" value="VASCULAR-RELATED UNKNOWN PROTEIN 1"/>
    <property type="match status" value="1"/>
</dbReference>
<dbReference type="RefSeq" id="XP_038988105.1">
    <property type="nucleotide sequence ID" value="XM_039132177.1"/>
</dbReference>
<sequence>MMEESIHSSLNRSLSSKEGAPSSEESGWTMYFEDFLASEKREEDGCSFSMGGGSSIISDAASCAAWKPLAGTEATKSCKKLRFKKRKAGGTLDDDPLEDTASSPVNSPKVSYLNHSDVQPREKADDHNKGIPQEEAVGCGNGLEIKSNIVNDLGFVEGTNECTELKKRGLCLVPLSIQWHDIEPST</sequence>
<protein>
    <submittedName>
        <fullName evidence="3">Uncharacterized protein</fullName>
    </submittedName>
</protein>
<dbReference type="GO" id="GO:0010089">
    <property type="term" value="P:xylem development"/>
    <property type="evidence" value="ECO:0007669"/>
    <property type="project" value="InterPro"/>
</dbReference>
<dbReference type="PANTHER" id="PTHR33974">
    <property type="entry name" value="VASCULAR-RELATED UNKNOWN PROTEIN 1-RELATED"/>
    <property type="match status" value="1"/>
</dbReference>
<keyword evidence="2" id="KW-1185">Reference proteome</keyword>
<organism evidence="2 3">
    <name type="scientific">Phoenix dactylifera</name>
    <name type="common">Date palm</name>
    <dbReference type="NCBI Taxonomy" id="42345"/>
    <lineage>
        <taxon>Eukaryota</taxon>
        <taxon>Viridiplantae</taxon>
        <taxon>Streptophyta</taxon>
        <taxon>Embryophyta</taxon>
        <taxon>Tracheophyta</taxon>
        <taxon>Spermatophyta</taxon>
        <taxon>Magnoliopsida</taxon>
        <taxon>Liliopsida</taxon>
        <taxon>Arecaceae</taxon>
        <taxon>Coryphoideae</taxon>
        <taxon>Phoeniceae</taxon>
        <taxon>Phoenix</taxon>
    </lineage>
</organism>
<name>A0A8B9ANY1_PHODC</name>
<feature type="compositionally biased region" description="Basic and acidic residues" evidence="1">
    <location>
        <begin position="118"/>
        <end position="129"/>
    </location>
</feature>